<keyword evidence="4" id="KW-0788">Thiol protease</keyword>
<evidence type="ECO:0000259" key="7">
    <source>
        <dbReference type="PROSITE" id="PS51935"/>
    </source>
</evidence>
<accession>A0ABQ4IWN6</accession>
<keyword evidence="2" id="KW-0645">Protease</keyword>
<proteinExistence type="inferred from homology"/>
<feature type="region of interest" description="Disordered" evidence="5">
    <location>
        <begin position="162"/>
        <end position="181"/>
    </location>
</feature>
<dbReference type="RefSeq" id="WP_203999185.1">
    <property type="nucleotide sequence ID" value="NZ_BOPB01000013.1"/>
</dbReference>
<dbReference type="EMBL" id="BOPB01000013">
    <property type="protein sequence ID" value="GIJ22335.1"/>
    <property type="molecule type" value="Genomic_DNA"/>
</dbReference>
<feature type="transmembrane region" description="Helical" evidence="6">
    <location>
        <begin position="12"/>
        <end position="33"/>
    </location>
</feature>
<protein>
    <recommendedName>
        <fullName evidence="7">NlpC/P60 domain-containing protein</fullName>
    </recommendedName>
</protein>
<feature type="domain" description="NlpC/P60" evidence="7">
    <location>
        <begin position="183"/>
        <end position="348"/>
    </location>
</feature>
<dbReference type="Gene3D" id="3.90.1720.10">
    <property type="entry name" value="endopeptidase domain like (from Nostoc punctiforme)"/>
    <property type="match status" value="1"/>
</dbReference>
<sequence length="348" mass="38493">MDYRTYSGSQAVLMVVAVFTLLIGGGTFTYVAARQATPTPIELSIGAQVVQAATPVAAGLRYVRLTEPDRTQVLDDQGETVAIMTDGSRTVHLIGPKRTFAEPRFTKAKLHTEFWVRLAPRPWRDGAETEKWFVDWFAKARDDRSPDVLAVAREYTYLGKPKKDREGRQYSGDAAFGPLSDIDPDGRAENSDFYDYLGISWSFPDKQEKPHPDHYLSLDCSGFLRMVYGYRMGFPLLGTNNAGPGLPRRSTAMAAVGPGTLLMPNTGKRARELDRLLPGDLLFFNAGPVQGANIEHSGIYLGVDDRGHHRFISSRTTANGPTMGDLGGESILDGTGYWALRWRTARRV</sequence>
<dbReference type="Proteomes" id="UP000643165">
    <property type="component" value="Unassembled WGS sequence"/>
</dbReference>
<evidence type="ECO:0000313" key="9">
    <source>
        <dbReference type="Proteomes" id="UP000643165"/>
    </source>
</evidence>
<gene>
    <name evidence="8" type="ORF">Vlu01_29590</name>
</gene>
<comment type="caution">
    <text evidence="8">The sequence shown here is derived from an EMBL/GenBank/DDBJ whole genome shotgun (WGS) entry which is preliminary data.</text>
</comment>
<reference evidence="8 9" key="1">
    <citation type="submission" date="2021-01" db="EMBL/GenBank/DDBJ databases">
        <title>Whole genome shotgun sequence of Verrucosispora lutea NBRC 106530.</title>
        <authorList>
            <person name="Komaki H."/>
            <person name="Tamura T."/>
        </authorList>
    </citation>
    <scope>NUCLEOTIDE SEQUENCE [LARGE SCALE GENOMIC DNA]</scope>
    <source>
        <strain evidence="8 9">NBRC 106530</strain>
    </source>
</reference>
<keyword evidence="6" id="KW-0472">Membrane</keyword>
<organism evidence="8 9">
    <name type="scientific">Micromonospora lutea</name>
    <dbReference type="NCBI Taxonomy" id="419825"/>
    <lineage>
        <taxon>Bacteria</taxon>
        <taxon>Bacillati</taxon>
        <taxon>Actinomycetota</taxon>
        <taxon>Actinomycetes</taxon>
        <taxon>Micromonosporales</taxon>
        <taxon>Micromonosporaceae</taxon>
        <taxon>Micromonospora</taxon>
    </lineage>
</organism>
<evidence type="ECO:0000256" key="3">
    <source>
        <dbReference type="ARBA" id="ARBA00022801"/>
    </source>
</evidence>
<keyword evidence="3" id="KW-0378">Hydrolase</keyword>
<evidence type="ECO:0000256" key="5">
    <source>
        <dbReference type="SAM" id="MobiDB-lite"/>
    </source>
</evidence>
<dbReference type="InterPro" id="IPR000064">
    <property type="entry name" value="NLP_P60_dom"/>
</dbReference>
<keyword evidence="6" id="KW-1133">Transmembrane helix</keyword>
<dbReference type="Pfam" id="PF00877">
    <property type="entry name" value="NLPC_P60"/>
    <property type="match status" value="1"/>
</dbReference>
<evidence type="ECO:0000313" key="8">
    <source>
        <dbReference type="EMBL" id="GIJ22335.1"/>
    </source>
</evidence>
<name>A0ABQ4IWN6_9ACTN</name>
<comment type="similarity">
    <text evidence="1">Belongs to the peptidase C40 family.</text>
</comment>
<evidence type="ECO:0000256" key="4">
    <source>
        <dbReference type="ARBA" id="ARBA00022807"/>
    </source>
</evidence>
<dbReference type="PROSITE" id="PS51935">
    <property type="entry name" value="NLPC_P60"/>
    <property type="match status" value="1"/>
</dbReference>
<dbReference type="InterPro" id="IPR038765">
    <property type="entry name" value="Papain-like_cys_pep_sf"/>
</dbReference>
<keyword evidence="9" id="KW-1185">Reference proteome</keyword>
<evidence type="ECO:0000256" key="1">
    <source>
        <dbReference type="ARBA" id="ARBA00007074"/>
    </source>
</evidence>
<keyword evidence="6" id="KW-0812">Transmembrane</keyword>
<evidence type="ECO:0000256" key="6">
    <source>
        <dbReference type="SAM" id="Phobius"/>
    </source>
</evidence>
<evidence type="ECO:0000256" key="2">
    <source>
        <dbReference type="ARBA" id="ARBA00022670"/>
    </source>
</evidence>
<dbReference type="SUPFAM" id="SSF54001">
    <property type="entry name" value="Cysteine proteinases"/>
    <property type="match status" value="1"/>
</dbReference>